<evidence type="ECO:0000313" key="1">
    <source>
        <dbReference type="EMBL" id="KAF7999984.1"/>
    </source>
</evidence>
<dbReference type="AlphaFoldDB" id="A0A8H7L9D6"/>
<dbReference type="Proteomes" id="UP000649328">
    <property type="component" value="Unassembled WGS sequence"/>
</dbReference>
<dbReference type="EMBL" id="JACBPP010000008">
    <property type="protein sequence ID" value="KAF7999984.1"/>
    <property type="molecule type" value="Genomic_DNA"/>
</dbReference>
<keyword evidence="2" id="KW-1185">Reference proteome</keyword>
<gene>
    <name evidence="1" type="ORF">HF325_005833</name>
</gene>
<accession>A0A8H7L9D6</accession>
<name>A0A8H7L9D6_9ASCO</name>
<comment type="caution">
    <text evidence="1">The sequence shown here is derived from an EMBL/GenBank/DDBJ whole genome shotgun (WGS) entry which is preliminary data.</text>
</comment>
<protein>
    <submittedName>
        <fullName evidence="1">Uncharacterized protein</fullName>
    </submittedName>
</protein>
<proteinExistence type="predicted"/>
<evidence type="ECO:0000313" key="2">
    <source>
        <dbReference type="Proteomes" id="UP000649328"/>
    </source>
</evidence>
<sequence length="132" mass="14897">MTTPPESLLHEGILYYNKPEDSDSKCLGFKDHIVIANDSISYIGYNKDSTLVFSENGKFLSVGEYGKLVLSNEPHAGFLLVDDEDLKWTKSLSYNGIFEFQLFKDRSVGILAGLENSRLISINYEIDWPLPV</sequence>
<reference evidence="1" key="1">
    <citation type="submission" date="2020-10" db="EMBL/GenBank/DDBJ databases">
        <title>The Whole-Genome Sequence of Metschnikowia persimmonesis, a Novel Endophytic Yeast Species Isolated from Medicinal Plant Diospyros kaki Thumb.</title>
        <authorList>
            <person name="Rahmat E."/>
            <person name="Kang Y."/>
        </authorList>
    </citation>
    <scope>NUCLEOTIDE SEQUENCE</scope>
    <source>
        <strain evidence="1">KIOM G15050</strain>
    </source>
</reference>
<organism evidence="1 2">
    <name type="scientific">Metschnikowia pulcherrima</name>
    <dbReference type="NCBI Taxonomy" id="27326"/>
    <lineage>
        <taxon>Eukaryota</taxon>
        <taxon>Fungi</taxon>
        <taxon>Dikarya</taxon>
        <taxon>Ascomycota</taxon>
        <taxon>Saccharomycotina</taxon>
        <taxon>Pichiomycetes</taxon>
        <taxon>Metschnikowiaceae</taxon>
        <taxon>Metschnikowia</taxon>
    </lineage>
</organism>